<dbReference type="GO" id="GO:0051287">
    <property type="term" value="F:NAD binding"/>
    <property type="evidence" value="ECO:0007669"/>
    <property type="project" value="InterPro"/>
</dbReference>
<dbReference type="InterPro" id="IPR013328">
    <property type="entry name" value="6PGD_dom2"/>
</dbReference>
<feature type="domain" description="6-phosphogluconate dehydrogenase NADP-binding" evidence="2">
    <location>
        <begin position="262"/>
        <end position="373"/>
    </location>
</feature>
<dbReference type="Pfam" id="PF03446">
    <property type="entry name" value="NAD_binding_2"/>
    <property type="match status" value="1"/>
</dbReference>
<comment type="caution">
    <text evidence="4">The sequence shown here is derived from an EMBL/GenBank/DDBJ whole genome shotgun (WGS) entry which is preliminary data.</text>
</comment>
<dbReference type="Gene3D" id="3.40.50.720">
    <property type="entry name" value="NAD(P)-binding Rossmann-like Domain"/>
    <property type="match status" value="2"/>
</dbReference>
<dbReference type="InterPro" id="IPR029154">
    <property type="entry name" value="HIBADH-like_NADP-bd"/>
</dbReference>
<dbReference type="PANTHER" id="PTHR43060:SF17">
    <property type="entry name" value="L-THREONATE DEHYDROGENASE"/>
    <property type="match status" value="1"/>
</dbReference>
<feature type="region of interest" description="Disordered" evidence="1">
    <location>
        <begin position="379"/>
        <end position="398"/>
    </location>
</feature>
<protein>
    <submittedName>
        <fullName evidence="4">L-threonate dehydrogenase</fullName>
    </submittedName>
</protein>
<dbReference type="InterPro" id="IPR008927">
    <property type="entry name" value="6-PGluconate_DH-like_C_sf"/>
</dbReference>
<dbReference type="Gene3D" id="1.10.1040.10">
    <property type="entry name" value="N-(1-d-carboxylethyl)-l-norvaline Dehydrogenase, domain 2"/>
    <property type="match status" value="1"/>
</dbReference>
<dbReference type="InterPro" id="IPR006115">
    <property type="entry name" value="6PGDH_NADP-bd"/>
</dbReference>
<dbReference type="SUPFAM" id="SSF51735">
    <property type="entry name" value="NAD(P)-binding Rossmann-fold domains"/>
    <property type="match status" value="1"/>
</dbReference>
<accession>A0A438EZ55</accession>
<dbReference type="GO" id="GO:0050661">
    <property type="term" value="F:NADP binding"/>
    <property type="evidence" value="ECO:0007669"/>
    <property type="project" value="InterPro"/>
</dbReference>
<dbReference type="InterPro" id="IPR002204">
    <property type="entry name" value="3-OH-isobutyrate_DH-rel_CS"/>
</dbReference>
<dbReference type="PANTHER" id="PTHR43060">
    <property type="entry name" value="3-HYDROXYISOBUTYRATE DEHYDROGENASE-LIKE 1, MITOCHONDRIAL-RELATED"/>
    <property type="match status" value="1"/>
</dbReference>
<reference evidence="4 5" key="1">
    <citation type="journal article" date="2018" name="PLoS Genet.">
        <title>Population sequencing reveals clonal diversity and ancestral inbreeding in the grapevine cultivar Chardonnay.</title>
        <authorList>
            <person name="Roach M.J."/>
            <person name="Johnson D.L."/>
            <person name="Bohlmann J."/>
            <person name="van Vuuren H.J."/>
            <person name="Jones S.J."/>
            <person name="Pretorius I.S."/>
            <person name="Schmidt S.A."/>
            <person name="Borneman A.R."/>
        </authorList>
    </citation>
    <scope>NUCLEOTIDE SEQUENCE [LARGE SCALE GENOMIC DNA]</scope>
    <source>
        <strain evidence="5">cv. Chardonnay</strain>
        <tissue evidence="4">Leaf</tissue>
    </source>
</reference>
<evidence type="ECO:0000313" key="5">
    <source>
        <dbReference type="Proteomes" id="UP000288805"/>
    </source>
</evidence>
<organism evidence="4 5">
    <name type="scientific">Vitis vinifera</name>
    <name type="common">Grape</name>
    <dbReference type="NCBI Taxonomy" id="29760"/>
    <lineage>
        <taxon>Eukaryota</taxon>
        <taxon>Viridiplantae</taxon>
        <taxon>Streptophyta</taxon>
        <taxon>Embryophyta</taxon>
        <taxon>Tracheophyta</taxon>
        <taxon>Spermatophyta</taxon>
        <taxon>Magnoliopsida</taxon>
        <taxon>eudicotyledons</taxon>
        <taxon>Gunneridae</taxon>
        <taxon>Pentapetalae</taxon>
        <taxon>rosids</taxon>
        <taxon>Vitales</taxon>
        <taxon>Vitaceae</taxon>
        <taxon>Viteae</taxon>
        <taxon>Vitis</taxon>
    </lineage>
</organism>
<dbReference type="EMBL" id="QGNW01001165">
    <property type="protein sequence ID" value="RVW52702.1"/>
    <property type="molecule type" value="Genomic_DNA"/>
</dbReference>
<dbReference type="PROSITE" id="PS00895">
    <property type="entry name" value="3_HYDROXYISOBUT_DH"/>
    <property type="match status" value="1"/>
</dbReference>
<gene>
    <name evidence="4" type="primary">ltnD_0</name>
    <name evidence="4" type="ORF">CK203_104723</name>
</gene>
<name>A0A438EZ55_VITVI</name>
<sequence length="434" mass="46082">MLDMNMIQDYKDNPVYGHCIPFYDGEAAFLVDIYVSKGMSDSLNGKVMITSSGRSDAIARAQPILSAMCEKLYIFEGEVGAGSFIELCGGDIPVVMVVRMLIEVEASLSDSIGACGNDGCTRIGLMGKIKMVNGLLEGIHLVASAEAIALGVQAGIHPWIIYDIIANAAGNSWVFKNHVPQLLRGSILDMAKSLPFPLPLLAVAHQQLISGSSYGHGHNDATLVKVWEKVFGVNLTAAANAEIYSPLELGSQITAKPKTVKRVGFIGLGAMGFGMATSLLKSNFCVLGFDVYKPTLSRFANAGGLVGESPAEVSKDVDVLVIMVTNEAQAESVLFGDLGAVKVLPPGASIILSSTVSPGFVIQLERRLKSKNSSIWPAIPSGENHEQFTQDDPDQSGRKSIALAVPSSPAGPYAFHCQVQYTVSIPLNLQAVLQ</sequence>
<dbReference type="Pfam" id="PF14833">
    <property type="entry name" value="NAD_binding_11"/>
    <property type="match status" value="1"/>
</dbReference>
<dbReference type="SUPFAM" id="SSF48179">
    <property type="entry name" value="6-phosphogluconate dehydrogenase C-terminal domain-like"/>
    <property type="match status" value="1"/>
</dbReference>
<dbReference type="Proteomes" id="UP000288805">
    <property type="component" value="Unassembled WGS sequence"/>
</dbReference>
<proteinExistence type="predicted"/>
<evidence type="ECO:0000256" key="1">
    <source>
        <dbReference type="SAM" id="MobiDB-lite"/>
    </source>
</evidence>
<dbReference type="AlphaFoldDB" id="A0A438EZ55"/>
<evidence type="ECO:0000313" key="4">
    <source>
        <dbReference type="EMBL" id="RVW52702.1"/>
    </source>
</evidence>
<dbReference type="GO" id="GO:0016616">
    <property type="term" value="F:oxidoreductase activity, acting on the CH-OH group of donors, NAD or NADP as acceptor"/>
    <property type="evidence" value="ECO:0007669"/>
    <property type="project" value="UniProtKB-ARBA"/>
</dbReference>
<dbReference type="InterPro" id="IPR036291">
    <property type="entry name" value="NAD(P)-bd_dom_sf"/>
</dbReference>
<feature type="domain" description="3-hydroxyisobutyrate dehydrogenase-like NAD-binding" evidence="3">
    <location>
        <begin position="129"/>
        <end position="183"/>
    </location>
</feature>
<evidence type="ECO:0000259" key="3">
    <source>
        <dbReference type="Pfam" id="PF14833"/>
    </source>
</evidence>
<evidence type="ECO:0000259" key="2">
    <source>
        <dbReference type="Pfam" id="PF03446"/>
    </source>
</evidence>